<gene>
    <name evidence="4" type="ORF">AK812_SmicGene8137</name>
</gene>
<evidence type="ECO:0000256" key="1">
    <source>
        <dbReference type="SAM" id="Coils"/>
    </source>
</evidence>
<feature type="transmembrane region" description="Helical" evidence="3">
    <location>
        <begin position="307"/>
        <end position="328"/>
    </location>
</feature>
<keyword evidence="3" id="KW-0812">Transmembrane</keyword>
<protein>
    <submittedName>
        <fullName evidence="4">Uncharacterized protein</fullName>
    </submittedName>
</protein>
<evidence type="ECO:0000256" key="3">
    <source>
        <dbReference type="SAM" id="Phobius"/>
    </source>
</evidence>
<evidence type="ECO:0000256" key="2">
    <source>
        <dbReference type="SAM" id="MobiDB-lite"/>
    </source>
</evidence>
<feature type="transmembrane region" description="Helical" evidence="3">
    <location>
        <begin position="273"/>
        <end position="295"/>
    </location>
</feature>
<name>A0A1Q9ELT9_SYMMI</name>
<proteinExistence type="predicted"/>
<feature type="region of interest" description="Disordered" evidence="2">
    <location>
        <begin position="68"/>
        <end position="98"/>
    </location>
</feature>
<sequence length="466" mass="51589">MASDAQDLVPDHPQLERLRHNLRAETAQALSECLGRLERLESELKDAYEMQVTGAWSGTGPTALIVPSEAAKRKVQPEEAPKLTPKQEKEAWSPDENEPIPFTESTWNLLLVLGFTKDILVGCGVLVGSLLLQAGLCYVVLTGAFLGKPLDGEIDTARRWRTFTAHDFKHLDITETSLVSRVCNGDGSLIMSTKQADLILQLNAYLGMKAHELTPEGVSPGSVLCVLCIAWWCLYVAREYRAIFSSLEGLWNVPGGPSNLELGTLRSVSLPRFLLFCTLRLLKAVISSLLLVAGIQWLVNAVAIRSIVLRAVAIKTLFELDAVFYAAFMPKRLQVSMKKLKPLQFRNSVCRSQVESLLLLLFLVGVTMGTWHQLVDPIAETMERIKTEYCGGNQNFVVGVKDHHGLAVGRSSMPYDPARAEDEIATAVYDYAFKSNESNLILFHASPRSFEKTRVETMATGKRTDP</sequence>
<dbReference type="OrthoDB" id="413133at2759"/>
<keyword evidence="1" id="KW-0175">Coiled coil</keyword>
<feature type="coiled-coil region" evidence="1">
    <location>
        <begin position="23"/>
        <end position="50"/>
    </location>
</feature>
<feature type="transmembrane region" description="Helical" evidence="3">
    <location>
        <begin position="119"/>
        <end position="141"/>
    </location>
</feature>
<evidence type="ECO:0000313" key="5">
    <source>
        <dbReference type="Proteomes" id="UP000186817"/>
    </source>
</evidence>
<comment type="caution">
    <text evidence="4">The sequence shown here is derived from an EMBL/GenBank/DDBJ whole genome shotgun (WGS) entry which is preliminary data.</text>
</comment>
<dbReference type="EMBL" id="LSRX01000119">
    <property type="protein sequence ID" value="OLQ08385.1"/>
    <property type="molecule type" value="Genomic_DNA"/>
</dbReference>
<keyword evidence="3" id="KW-0472">Membrane</keyword>
<feature type="transmembrane region" description="Helical" evidence="3">
    <location>
        <begin position="218"/>
        <end position="237"/>
    </location>
</feature>
<reference evidence="4 5" key="1">
    <citation type="submission" date="2016-02" db="EMBL/GenBank/DDBJ databases">
        <title>Genome analysis of coral dinoflagellate symbionts highlights evolutionary adaptations to a symbiotic lifestyle.</title>
        <authorList>
            <person name="Aranda M."/>
            <person name="Li Y."/>
            <person name="Liew Y.J."/>
            <person name="Baumgarten S."/>
            <person name="Simakov O."/>
            <person name="Wilson M."/>
            <person name="Piel J."/>
            <person name="Ashoor H."/>
            <person name="Bougouffa S."/>
            <person name="Bajic V.B."/>
            <person name="Ryu T."/>
            <person name="Ravasi T."/>
            <person name="Bayer T."/>
            <person name="Micklem G."/>
            <person name="Kim H."/>
            <person name="Bhak J."/>
            <person name="Lajeunesse T.C."/>
            <person name="Voolstra C.R."/>
        </authorList>
    </citation>
    <scope>NUCLEOTIDE SEQUENCE [LARGE SCALE GENOMIC DNA]</scope>
    <source>
        <strain evidence="4 5">CCMP2467</strain>
    </source>
</reference>
<dbReference type="AlphaFoldDB" id="A0A1Q9ELT9"/>
<dbReference type="Proteomes" id="UP000186817">
    <property type="component" value="Unassembled WGS sequence"/>
</dbReference>
<keyword evidence="5" id="KW-1185">Reference proteome</keyword>
<feature type="transmembrane region" description="Helical" evidence="3">
    <location>
        <begin position="349"/>
        <end position="371"/>
    </location>
</feature>
<evidence type="ECO:0000313" key="4">
    <source>
        <dbReference type="EMBL" id="OLQ08385.1"/>
    </source>
</evidence>
<feature type="compositionally biased region" description="Basic and acidic residues" evidence="2">
    <location>
        <begin position="70"/>
        <end position="92"/>
    </location>
</feature>
<accession>A0A1Q9ELT9</accession>
<keyword evidence="3" id="KW-1133">Transmembrane helix</keyword>
<organism evidence="4 5">
    <name type="scientific">Symbiodinium microadriaticum</name>
    <name type="common">Dinoflagellate</name>
    <name type="synonym">Zooxanthella microadriatica</name>
    <dbReference type="NCBI Taxonomy" id="2951"/>
    <lineage>
        <taxon>Eukaryota</taxon>
        <taxon>Sar</taxon>
        <taxon>Alveolata</taxon>
        <taxon>Dinophyceae</taxon>
        <taxon>Suessiales</taxon>
        <taxon>Symbiodiniaceae</taxon>
        <taxon>Symbiodinium</taxon>
    </lineage>
</organism>